<dbReference type="EMBL" id="KZ826315">
    <property type="protein sequence ID" value="PYI12773.1"/>
    <property type="molecule type" value="Genomic_DNA"/>
</dbReference>
<organism evidence="1 2">
    <name type="scientific">Aspergillus sclerotiicarbonarius (strain CBS 121057 / IBT 28362)</name>
    <dbReference type="NCBI Taxonomy" id="1448318"/>
    <lineage>
        <taxon>Eukaryota</taxon>
        <taxon>Fungi</taxon>
        <taxon>Dikarya</taxon>
        <taxon>Ascomycota</taxon>
        <taxon>Pezizomycotina</taxon>
        <taxon>Eurotiomycetes</taxon>
        <taxon>Eurotiomycetidae</taxon>
        <taxon>Eurotiales</taxon>
        <taxon>Aspergillaceae</taxon>
        <taxon>Aspergillus</taxon>
        <taxon>Aspergillus subgen. Circumdati</taxon>
    </lineage>
</organism>
<dbReference type="SUPFAM" id="SSF56645">
    <property type="entry name" value="Acyl-CoA dehydrogenase NM domain-like"/>
    <property type="match status" value="1"/>
</dbReference>
<dbReference type="Gene3D" id="2.40.110.10">
    <property type="entry name" value="Butyryl-CoA Dehydrogenase, subunit A, domain 2"/>
    <property type="match status" value="1"/>
</dbReference>
<accession>A0A319FPH8</accession>
<dbReference type="VEuPathDB" id="FungiDB:BO78DRAFT_357184"/>
<sequence>MQSSTVDLLSLDLFKHHYEADPREAHLERSYHRARAMARYWKLTVDDIIQFTPKFRRAHTDGLILRDPVAQTIFTIHFNLIAGTIASCLPNRPDLEPLMKQILHFDVVGSYMLTEAGHGCDARNIETVAIWQPDDSFILDTPTPAARKFMPPSAPVAGMPRIALVFAHLFVDGEDRGIRAFIVPLNNGRQMYGGIKSWRLPDTGSGRVLNHDLTSFDHVHLPQTALIGDLAKPTNMRDVYLASIHRLSVGALIISLWVIPFLKGAAFIVGKYSQQRTVQAGLHGERVPIISFRTQQLPIAHALAEAAVLERFADWAVEQHKSSSTSPGAKHALSVIFKVVALQNGRESINHLIERSGARGMFPDNNLMQIESVSRVVASAEGEVLVLSIRSATELLLGRYKVPDAKRPGSLLERHEAGFIAELKTLLKRIKEHRGKEYNHYILPRCRPMLLAIGQRMAYEAAIDRGVDSDLLALYEAGAVKSDSSWYVEQLGISRAVQFDMERQSCDIVMSQLDRHLDGLGIEPYCTAPMLSSSRWDAFVDASPLFTGDIDPGRDIREQKL</sequence>
<dbReference type="InterPro" id="IPR012258">
    <property type="entry name" value="Acyl-CoA_oxidase"/>
</dbReference>
<dbReference type="PANTHER" id="PTHR10909:SF382">
    <property type="entry name" value="ACYL-COENZYME A OXIDASE"/>
    <property type="match status" value="1"/>
</dbReference>
<dbReference type="AlphaFoldDB" id="A0A319FPH8"/>
<dbReference type="InterPro" id="IPR009100">
    <property type="entry name" value="AcylCoA_DH/oxidase_NM_dom_sf"/>
</dbReference>
<evidence type="ECO:0000313" key="2">
    <source>
        <dbReference type="Proteomes" id="UP000248423"/>
    </source>
</evidence>
<gene>
    <name evidence="1" type="ORF">BO78DRAFT_357184</name>
</gene>
<evidence type="ECO:0000313" key="1">
    <source>
        <dbReference type="EMBL" id="PYI12773.1"/>
    </source>
</evidence>
<reference evidence="1 2" key="1">
    <citation type="submission" date="2018-02" db="EMBL/GenBank/DDBJ databases">
        <title>The genomes of Aspergillus section Nigri reveals drivers in fungal speciation.</title>
        <authorList>
            <consortium name="DOE Joint Genome Institute"/>
            <person name="Vesth T.C."/>
            <person name="Nybo J."/>
            <person name="Theobald S."/>
            <person name="Brandl J."/>
            <person name="Frisvad J.C."/>
            <person name="Nielsen K.F."/>
            <person name="Lyhne E.K."/>
            <person name="Kogle M.E."/>
            <person name="Kuo A."/>
            <person name="Riley R."/>
            <person name="Clum A."/>
            <person name="Nolan M."/>
            <person name="Lipzen A."/>
            <person name="Salamov A."/>
            <person name="Henrissat B."/>
            <person name="Wiebenga A."/>
            <person name="De vries R.P."/>
            <person name="Grigoriev I.V."/>
            <person name="Mortensen U.H."/>
            <person name="Andersen M.R."/>
            <person name="Baker S.E."/>
        </authorList>
    </citation>
    <scope>NUCLEOTIDE SEQUENCE [LARGE SCALE GENOMIC DNA]</scope>
    <source>
        <strain evidence="1 2">CBS 121057</strain>
    </source>
</reference>
<dbReference type="InterPro" id="IPR046373">
    <property type="entry name" value="Acyl-CoA_Oxase/DH_mid-dom_sf"/>
</dbReference>
<dbReference type="GO" id="GO:0055088">
    <property type="term" value="P:lipid homeostasis"/>
    <property type="evidence" value="ECO:0007669"/>
    <property type="project" value="TreeGrafter"/>
</dbReference>
<proteinExistence type="predicted"/>
<dbReference type="OrthoDB" id="538336at2759"/>
<dbReference type="PANTHER" id="PTHR10909">
    <property type="entry name" value="ELECTRON TRANSPORT OXIDOREDUCTASE"/>
    <property type="match status" value="1"/>
</dbReference>
<dbReference type="GO" id="GO:0033540">
    <property type="term" value="P:fatty acid beta-oxidation using acyl-CoA oxidase"/>
    <property type="evidence" value="ECO:0007669"/>
    <property type="project" value="TreeGrafter"/>
</dbReference>
<protein>
    <submittedName>
        <fullName evidence="1">Acyl-CoA oxidase</fullName>
    </submittedName>
</protein>
<dbReference type="GO" id="GO:0071949">
    <property type="term" value="F:FAD binding"/>
    <property type="evidence" value="ECO:0007669"/>
    <property type="project" value="InterPro"/>
</dbReference>
<dbReference type="Proteomes" id="UP000248423">
    <property type="component" value="Unassembled WGS sequence"/>
</dbReference>
<dbReference type="SUPFAM" id="SSF47203">
    <property type="entry name" value="Acyl-CoA dehydrogenase C-terminal domain-like"/>
    <property type="match status" value="1"/>
</dbReference>
<keyword evidence="2" id="KW-1185">Reference proteome</keyword>
<dbReference type="GO" id="GO:0005777">
    <property type="term" value="C:peroxisome"/>
    <property type="evidence" value="ECO:0007669"/>
    <property type="project" value="InterPro"/>
</dbReference>
<dbReference type="STRING" id="1448318.A0A319FPH8"/>
<dbReference type="InterPro" id="IPR036250">
    <property type="entry name" value="AcylCo_DH-like_C"/>
</dbReference>
<name>A0A319FPH8_ASPSB</name>
<dbReference type="Gene3D" id="1.20.140.10">
    <property type="entry name" value="Butyryl-CoA Dehydrogenase, subunit A, domain 3"/>
    <property type="match status" value="1"/>
</dbReference>
<dbReference type="GO" id="GO:0005504">
    <property type="term" value="F:fatty acid binding"/>
    <property type="evidence" value="ECO:0007669"/>
    <property type="project" value="TreeGrafter"/>
</dbReference>
<dbReference type="GO" id="GO:0003997">
    <property type="term" value="F:acyl-CoA oxidase activity"/>
    <property type="evidence" value="ECO:0007669"/>
    <property type="project" value="InterPro"/>
</dbReference>